<dbReference type="KEGG" id="cmos:111436572"/>
<dbReference type="PANTHER" id="PTHR11439">
    <property type="entry name" value="GAG-POL-RELATED RETROTRANSPOSON"/>
    <property type="match status" value="1"/>
</dbReference>
<protein>
    <submittedName>
        <fullName evidence="3">Uncharacterized protein LOC111436572</fullName>
    </submittedName>
</protein>
<name>A0A6J1EW08_CUCMO</name>
<gene>
    <name evidence="3" type="primary">LOC111436572</name>
</gene>
<proteinExistence type="predicted"/>
<organism evidence="2 3">
    <name type="scientific">Cucurbita moschata</name>
    <name type="common">Winter crookneck squash</name>
    <name type="synonym">Cucurbita pepo var. moschata</name>
    <dbReference type="NCBI Taxonomy" id="3662"/>
    <lineage>
        <taxon>Eukaryota</taxon>
        <taxon>Viridiplantae</taxon>
        <taxon>Streptophyta</taxon>
        <taxon>Embryophyta</taxon>
        <taxon>Tracheophyta</taxon>
        <taxon>Spermatophyta</taxon>
        <taxon>Magnoliopsida</taxon>
        <taxon>eudicotyledons</taxon>
        <taxon>Gunneridae</taxon>
        <taxon>Pentapetalae</taxon>
        <taxon>rosids</taxon>
        <taxon>fabids</taxon>
        <taxon>Cucurbitales</taxon>
        <taxon>Cucurbitaceae</taxon>
        <taxon>Cucurbiteae</taxon>
        <taxon>Cucurbita</taxon>
    </lineage>
</organism>
<dbReference type="AlphaFoldDB" id="A0A6J1EW08"/>
<feature type="compositionally biased region" description="Basic and acidic residues" evidence="1">
    <location>
        <begin position="1"/>
        <end position="26"/>
    </location>
</feature>
<sequence length="230" mass="25504">MEVAKAEEIKEKEVTCDGKKKEKEDGNNDNAIEKQVAGETKAEEEKEKEAIVSGNAIEVAQGTKPIVEQQLVGLVEQVIKPVEEKPLARQVEQVIKTVDEKQLPIETKTEKKESGDNGGSFHPVKRIVSLISHFMAFPMQQHFAVAKRALRYLKGTINYDVFYKRGGVSDRIGFTDSDYASDIQDRKSTTGYVFMMSEGAMAWSSRKQPIVTLTTIEAEFVAAACACQAV</sequence>
<dbReference type="Proteomes" id="UP000504609">
    <property type="component" value="Unplaced"/>
</dbReference>
<reference evidence="3" key="1">
    <citation type="submission" date="2025-08" db="UniProtKB">
        <authorList>
            <consortium name="RefSeq"/>
        </authorList>
    </citation>
    <scope>IDENTIFICATION</scope>
    <source>
        <tissue evidence="3">Young leaves</tissue>
    </source>
</reference>
<keyword evidence="2" id="KW-1185">Reference proteome</keyword>
<feature type="region of interest" description="Disordered" evidence="1">
    <location>
        <begin position="1"/>
        <end position="49"/>
    </location>
</feature>
<dbReference type="PANTHER" id="PTHR11439:SF517">
    <property type="entry name" value="CYSTEINE-RICH RLK (RECEPTOR-LIKE PROTEIN KINASE) 8"/>
    <property type="match status" value="1"/>
</dbReference>
<dbReference type="GeneID" id="111436572"/>
<dbReference type="CDD" id="cd09272">
    <property type="entry name" value="RNase_HI_RT_Ty1"/>
    <property type="match status" value="1"/>
</dbReference>
<evidence type="ECO:0000313" key="2">
    <source>
        <dbReference type="Proteomes" id="UP000504609"/>
    </source>
</evidence>
<dbReference type="RefSeq" id="XP_022930085.1">
    <property type="nucleotide sequence ID" value="XM_023074317.1"/>
</dbReference>
<accession>A0A6J1EW08</accession>
<evidence type="ECO:0000256" key="1">
    <source>
        <dbReference type="SAM" id="MobiDB-lite"/>
    </source>
</evidence>
<evidence type="ECO:0000313" key="3">
    <source>
        <dbReference type="RefSeq" id="XP_022930085.1"/>
    </source>
</evidence>
<feature type="compositionally biased region" description="Basic and acidic residues" evidence="1">
    <location>
        <begin position="40"/>
        <end position="49"/>
    </location>
</feature>